<feature type="domain" description="Acyl-CoA dehydrogenase/oxidase N-terminal" evidence="1">
    <location>
        <begin position="13"/>
        <end position="114"/>
    </location>
</feature>
<dbReference type="FunCoup" id="U5DH66">
    <property type="interactions" value="392"/>
</dbReference>
<dbReference type="STRING" id="582515.KR51_00028390"/>
<dbReference type="InterPro" id="IPR046373">
    <property type="entry name" value="Acyl-CoA_Oxase/DH_mid-dom_sf"/>
</dbReference>
<proteinExistence type="predicted"/>
<evidence type="ECO:0000313" key="3">
    <source>
        <dbReference type="Proteomes" id="UP000016960"/>
    </source>
</evidence>
<organism evidence="2 3">
    <name type="scientific">Rubidibacter lacunae KORDI 51-2</name>
    <dbReference type="NCBI Taxonomy" id="582515"/>
    <lineage>
        <taxon>Bacteria</taxon>
        <taxon>Bacillati</taxon>
        <taxon>Cyanobacteriota</taxon>
        <taxon>Cyanophyceae</taxon>
        <taxon>Oscillatoriophycideae</taxon>
        <taxon>Chroococcales</taxon>
        <taxon>Aphanothecaceae</taxon>
        <taxon>Rubidibacter</taxon>
    </lineage>
</organism>
<dbReference type="InterPro" id="IPR037069">
    <property type="entry name" value="AcylCoA_DH/ox_N_sf"/>
</dbReference>
<dbReference type="Gene3D" id="2.40.110.10">
    <property type="entry name" value="Butyryl-CoA Dehydrogenase, subunit A, domain 2"/>
    <property type="match status" value="1"/>
</dbReference>
<dbReference type="Gene3D" id="1.10.540.10">
    <property type="entry name" value="Acyl-CoA dehydrogenase/oxidase, N-terminal domain"/>
    <property type="match status" value="1"/>
</dbReference>
<name>U5DH66_9CHRO</name>
<dbReference type="SUPFAM" id="SSF56645">
    <property type="entry name" value="Acyl-CoA dehydrogenase NM domain-like"/>
    <property type="match status" value="1"/>
</dbReference>
<dbReference type="InParanoid" id="U5DH66"/>
<dbReference type="OrthoDB" id="5365325at2"/>
<dbReference type="GO" id="GO:0050660">
    <property type="term" value="F:flavin adenine dinucleotide binding"/>
    <property type="evidence" value="ECO:0007669"/>
    <property type="project" value="InterPro"/>
</dbReference>
<evidence type="ECO:0000259" key="1">
    <source>
        <dbReference type="Pfam" id="PF02771"/>
    </source>
</evidence>
<dbReference type="RefSeq" id="WP_022608369.1">
    <property type="nucleotide sequence ID" value="NZ_ASSJ01000074.1"/>
</dbReference>
<dbReference type="PANTHER" id="PTHR43884:SF12">
    <property type="entry name" value="ISOVALERYL-COA DEHYDROGENASE, MITOCHONDRIAL-RELATED"/>
    <property type="match status" value="1"/>
</dbReference>
<protein>
    <submittedName>
        <fullName evidence="2">Acyl-CoA dehydrogenase</fullName>
    </submittedName>
</protein>
<dbReference type="PANTHER" id="PTHR43884">
    <property type="entry name" value="ACYL-COA DEHYDROGENASE"/>
    <property type="match status" value="1"/>
</dbReference>
<dbReference type="eggNOG" id="COG1960">
    <property type="taxonomic scope" value="Bacteria"/>
</dbReference>
<dbReference type="GO" id="GO:0003995">
    <property type="term" value="F:acyl-CoA dehydrogenase activity"/>
    <property type="evidence" value="ECO:0007669"/>
    <property type="project" value="TreeGrafter"/>
</dbReference>
<dbReference type="InterPro" id="IPR013786">
    <property type="entry name" value="AcylCoA_DH/ox_N"/>
</dbReference>
<gene>
    <name evidence="2" type="ORF">KR51_00028390</name>
</gene>
<dbReference type="AlphaFoldDB" id="U5DH66"/>
<dbReference type="Proteomes" id="UP000016960">
    <property type="component" value="Unassembled WGS sequence"/>
</dbReference>
<sequence>MPVSPTDILLLRAETYLREIVAPQAGQLDTDSEALHGALRGLGELGGLGLKVPKTWGGAELGDREFRQFLELVPRYSGALSFLQNQHQSASALLASSHNTELKRAYLARAVTGEALIGVGFSHLRREGGSPLKAREVAGSYCLDGTAPWITGAGFFQTFIIGAELSDGSAVYGMAPLRSHQQSGGGELRLSEPMELAAMGSTRTVSAELSAWRLDASQVVGLDEPGAIHSRDRRNVLNHGFYALGCARAGLDVLDRVALQKPSVAIRQTWEQLNRALDALRDNFYTAMQPAEAEFAKRLQLRGQAIYLAGTCARAAVIASGGSANSCQHPAQRVYREALVYSISGQTTAVRDTSLELLVRNTVDRANQTSASIALESEPYHP</sequence>
<keyword evidence="3" id="KW-1185">Reference proteome</keyword>
<dbReference type="Pfam" id="PF02771">
    <property type="entry name" value="Acyl-CoA_dh_N"/>
    <property type="match status" value="1"/>
</dbReference>
<accession>U5DH66</accession>
<dbReference type="InterPro" id="IPR009100">
    <property type="entry name" value="AcylCoA_DH/oxidase_NM_dom_sf"/>
</dbReference>
<comment type="caution">
    <text evidence="2">The sequence shown here is derived from an EMBL/GenBank/DDBJ whole genome shotgun (WGS) entry which is preliminary data.</text>
</comment>
<reference evidence="2 3" key="1">
    <citation type="submission" date="2013-05" db="EMBL/GenBank/DDBJ databases">
        <title>Draft genome sequence of Rubidibacter lacunae KORDI 51-2.</title>
        <authorList>
            <person name="Choi D.H."/>
            <person name="Noh J.H."/>
            <person name="Kwon K.-K."/>
            <person name="Lee J.-H."/>
            <person name="Ryu J.-Y."/>
        </authorList>
    </citation>
    <scope>NUCLEOTIDE SEQUENCE [LARGE SCALE GENOMIC DNA]</scope>
    <source>
        <strain evidence="2 3">KORDI 51-2</strain>
    </source>
</reference>
<dbReference type="PATRIC" id="fig|582515.4.peg.3188"/>
<evidence type="ECO:0000313" key="2">
    <source>
        <dbReference type="EMBL" id="ERN40582.1"/>
    </source>
</evidence>
<dbReference type="EMBL" id="ASSJ01000074">
    <property type="protein sequence ID" value="ERN40582.1"/>
    <property type="molecule type" value="Genomic_DNA"/>
</dbReference>